<dbReference type="Gene3D" id="2.40.128.510">
    <property type="entry name" value="Protein of unknown function DUF4738"/>
    <property type="match status" value="1"/>
</dbReference>
<dbReference type="RefSeq" id="WP_311937793.1">
    <property type="nucleotide sequence ID" value="NZ_JAVSCK010000002.1"/>
</dbReference>
<name>A0ABW3RAH9_9FLAO</name>
<dbReference type="Proteomes" id="UP001597163">
    <property type="component" value="Unassembled WGS sequence"/>
</dbReference>
<accession>A0ABW3RAH9</accession>
<evidence type="ECO:0000313" key="2">
    <source>
        <dbReference type="Proteomes" id="UP001597163"/>
    </source>
</evidence>
<gene>
    <name evidence="1" type="ORF">ACFQ2E_05990</name>
</gene>
<keyword evidence="2" id="KW-1185">Reference proteome</keyword>
<sequence>MRNLSILCCALIITLISCDGRDRIHKTNAEVLKENKLFDSFSEEIKYIPELRTEILTDTILSTGFRVKIQYYALDKAYSSKTIKTSSLINKTLHFKNFEAQFQVLKNNQIIAQHVINKDVFKKFESPAFWKQAIMQFVWIDYENSTADFISINTSFNIPETDIYKDFSIIIDTFGAVKIKEVNLLENVL</sequence>
<dbReference type="PROSITE" id="PS51257">
    <property type="entry name" value="PROKAR_LIPOPROTEIN"/>
    <property type="match status" value="1"/>
</dbReference>
<dbReference type="EMBL" id="JBHTLJ010000002">
    <property type="protein sequence ID" value="MFD1161958.1"/>
    <property type="molecule type" value="Genomic_DNA"/>
</dbReference>
<reference evidence="2" key="1">
    <citation type="journal article" date="2019" name="Int. J. Syst. Evol. Microbiol.">
        <title>The Global Catalogue of Microorganisms (GCM) 10K type strain sequencing project: providing services to taxonomists for standard genome sequencing and annotation.</title>
        <authorList>
            <consortium name="The Broad Institute Genomics Platform"/>
            <consortium name="The Broad Institute Genome Sequencing Center for Infectious Disease"/>
            <person name="Wu L."/>
            <person name="Ma J."/>
        </authorList>
    </citation>
    <scope>NUCLEOTIDE SEQUENCE [LARGE SCALE GENOMIC DNA]</scope>
    <source>
        <strain evidence="2">CCUG 63246</strain>
    </source>
</reference>
<evidence type="ECO:0000313" key="1">
    <source>
        <dbReference type="EMBL" id="MFD1161958.1"/>
    </source>
</evidence>
<comment type="caution">
    <text evidence="1">The sequence shown here is derived from an EMBL/GenBank/DDBJ whole genome shotgun (WGS) entry which is preliminary data.</text>
</comment>
<proteinExistence type="predicted"/>
<evidence type="ECO:0008006" key="3">
    <source>
        <dbReference type="Google" id="ProtNLM"/>
    </source>
</evidence>
<protein>
    <recommendedName>
        <fullName evidence="3">Lipoprotein</fullName>
    </recommendedName>
</protein>
<organism evidence="1 2">
    <name type="scientific">Hwangdonia seohaensis</name>
    <dbReference type="NCBI Taxonomy" id="1240727"/>
    <lineage>
        <taxon>Bacteria</taxon>
        <taxon>Pseudomonadati</taxon>
        <taxon>Bacteroidota</taxon>
        <taxon>Flavobacteriia</taxon>
        <taxon>Flavobacteriales</taxon>
        <taxon>Flavobacteriaceae</taxon>
        <taxon>Hwangdonia</taxon>
    </lineage>
</organism>